<dbReference type="AlphaFoldDB" id="A0A562QM68"/>
<dbReference type="Proteomes" id="UP000315711">
    <property type="component" value="Unassembled WGS sequence"/>
</dbReference>
<organism evidence="1 2">
    <name type="scientific">Halalkalibacter nanhaiisediminis</name>
    <dbReference type="NCBI Taxonomy" id="688079"/>
    <lineage>
        <taxon>Bacteria</taxon>
        <taxon>Bacillati</taxon>
        <taxon>Bacillota</taxon>
        <taxon>Bacilli</taxon>
        <taxon>Bacillales</taxon>
        <taxon>Bacillaceae</taxon>
        <taxon>Halalkalibacter</taxon>
    </lineage>
</organism>
<keyword evidence="2" id="KW-1185">Reference proteome</keyword>
<sequence length="103" mass="11840">MGNYDQQLINTVIEKVLSNYEIRPANNVTKKGKKQNKQAIEKIQAEIGQFFESEKGVIPQRNVPQNDRTSKRMNPKVPVSIKNVVQDQNDVNQVKTYINLQND</sequence>
<dbReference type="EMBL" id="VLKZ01000003">
    <property type="protein sequence ID" value="TWI57858.1"/>
    <property type="molecule type" value="Genomic_DNA"/>
</dbReference>
<dbReference type="RefSeq" id="WP_144449552.1">
    <property type="nucleotide sequence ID" value="NZ_VLKZ01000003.1"/>
</dbReference>
<proteinExistence type="predicted"/>
<accession>A0A562QM68</accession>
<protein>
    <submittedName>
        <fullName evidence="1">Uncharacterized protein</fullName>
    </submittedName>
</protein>
<comment type="caution">
    <text evidence="1">The sequence shown here is derived from an EMBL/GenBank/DDBJ whole genome shotgun (WGS) entry which is preliminary data.</text>
</comment>
<evidence type="ECO:0000313" key="1">
    <source>
        <dbReference type="EMBL" id="TWI57858.1"/>
    </source>
</evidence>
<name>A0A562QM68_9BACI</name>
<gene>
    <name evidence="1" type="ORF">IQ10_01187</name>
</gene>
<evidence type="ECO:0000313" key="2">
    <source>
        <dbReference type="Proteomes" id="UP000315711"/>
    </source>
</evidence>
<reference evidence="1 2" key="1">
    <citation type="journal article" date="2015" name="Stand. Genomic Sci.">
        <title>Genomic Encyclopedia of Bacterial and Archaeal Type Strains, Phase III: the genomes of soil and plant-associated and newly described type strains.</title>
        <authorList>
            <person name="Whitman W.B."/>
            <person name="Woyke T."/>
            <person name="Klenk H.P."/>
            <person name="Zhou Y."/>
            <person name="Lilburn T.G."/>
            <person name="Beck B.J."/>
            <person name="De Vos P."/>
            <person name="Vandamme P."/>
            <person name="Eisen J.A."/>
            <person name="Garrity G."/>
            <person name="Hugenholtz P."/>
            <person name="Kyrpides N.C."/>
        </authorList>
    </citation>
    <scope>NUCLEOTIDE SEQUENCE [LARGE SCALE GENOMIC DNA]</scope>
    <source>
        <strain evidence="1 2">CGMCC 1.10116</strain>
    </source>
</reference>